<sequence>MIAKLFSRRRKAVVPASKVPDGRRIYAVGDIHGRLDLLDGLLDRIARDEEARGGMRGDLIFLGDVIDRGPDSAGVVDRLIALRAERPGTRFLLGNHEEVLLAALEGDVKLLRLFHRIGGRETMLSYGITAEAYAAADYEALVEMVRAAVPPAHRSFLATFENMFIEGDYVFVHAGIRPGIALEDQRPKDLRWIREEFLSGEGVPGKVVVHGHTVFDDVVDLRHRIGIDTGAYRSGGALTAMGFEGKERWIVQECCPRNAEAA</sequence>
<dbReference type="Proteomes" id="UP001162880">
    <property type="component" value="Unassembled WGS sequence"/>
</dbReference>
<keyword evidence="3" id="KW-1185">Reference proteome</keyword>
<accession>A0ABT0B5U5</accession>
<evidence type="ECO:0000259" key="1">
    <source>
        <dbReference type="Pfam" id="PF00149"/>
    </source>
</evidence>
<dbReference type="InterPro" id="IPR004843">
    <property type="entry name" value="Calcineurin-like_PHP"/>
</dbReference>
<evidence type="ECO:0000313" key="2">
    <source>
        <dbReference type="EMBL" id="MCJ2180447.1"/>
    </source>
</evidence>
<organism evidence="2 3">
    <name type="scientific">Novosphingobium album</name>
    <name type="common">ex Hu et al. 2023</name>
    <dbReference type="NCBI Taxonomy" id="2930093"/>
    <lineage>
        <taxon>Bacteria</taxon>
        <taxon>Pseudomonadati</taxon>
        <taxon>Pseudomonadota</taxon>
        <taxon>Alphaproteobacteria</taxon>
        <taxon>Sphingomonadales</taxon>
        <taxon>Sphingomonadaceae</taxon>
        <taxon>Novosphingobium</taxon>
    </lineage>
</organism>
<comment type="caution">
    <text evidence="2">The sequence shown here is derived from an EMBL/GenBank/DDBJ whole genome shotgun (WGS) entry which is preliminary data.</text>
</comment>
<dbReference type="EMBL" id="JALHLE010000033">
    <property type="protein sequence ID" value="MCJ2180447.1"/>
    <property type="molecule type" value="Genomic_DNA"/>
</dbReference>
<dbReference type="SUPFAM" id="SSF56300">
    <property type="entry name" value="Metallo-dependent phosphatases"/>
    <property type="match status" value="1"/>
</dbReference>
<dbReference type="InterPro" id="IPR050126">
    <property type="entry name" value="Ap4A_hydrolase"/>
</dbReference>
<dbReference type="InterPro" id="IPR029052">
    <property type="entry name" value="Metallo-depent_PP-like"/>
</dbReference>
<dbReference type="Gene3D" id="3.60.21.10">
    <property type="match status" value="1"/>
</dbReference>
<gene>
    <name evidence="2" type="ORF">MTR64_17885</name>
</gene>
<protein>
    <submittedName>
        <fullName evidence="2">Metallophosphoesterase</fullName>
    </submittedName>
</protein>
<name>A0ABT0B5U5_9SPHN</name>
<dbReference type="PANTHER" id="PTHR42850:SF4">
    <property type="entry name" value="ZINC-DEPENDENT ENDOPOLYPHOSPHATASE"/>
    <property type="match status" value="1"/>
</dbReference>
<dbReference type="PANTHER" id="PTHR42850">
    <property type="entry name" value="METALLOPHOSPHOESTERASE"/>
    <property type="match status" value="1"/>
</dbReference>
<feature type="domain" description="Calcineurin-like phosphoesterase" evidence="1">
    <location>
        <begin position="24"/>
        <end position="216"/>
    </location>
</feature>
<reference evidence="2" key="1">
    <citation type="submission" date="2022-03" db="EMBL/GenBank/DDBJ databases">
        <title>Identification of a novel bacterium isolated from mangrove sediments.</title>
        <authorList>
            <person name="Pan X."/>
        </authorList>
    </citation>
    <scope>NUCLEOTIDE SEQUENCE</scope>
    <source>
        <strain evidence="2">B2580</strain>
    </source>
</reference>
<dbReference type="Pfam" id="PF00149">
    <property type="entry name" value="Metallophos"/>
    <property type="match status" value="1"/>
</dbReference>
<proteinExistence type="predicted"/>
<evidence type="ECO:0000313" key="3">
    <source>
        <dbReference type="Proteomes" id="UP001162880"/>
    </source>
</evidence>